<keyword evidence="1" id="KW-0472">Membrane</keyword>
<feature type="transmembrane region" description="Helical" evidence="1">
    <location>
        <begin position="128"/>
        <end position="150"/>
    </location>
</feature>
<organism evidence="3 4">
    <name type="scientific">Didymodactylos carnosus</name>
    <dbReference type="NCBI Taxonomy" id="1234261"/>
    <lineage>
        <taxon>Eukaryota</taxon>
        <taxon>Metazoa</taxon>
        <taxon>Spiralia</taxon>
        <taxon>Gnathifera</taxon>
        <taxon>Rotifera</taxon>
        <taxon>Eurotatoria</taxon>
        <taxon>Bdelloidea</taxon>
        <taxon>Philodinida</taxon>
        <taxon>Philodinidae</taxon>
        <taxon>Didymodactylos</taxon>
    </lineage>
</organism>
<proteinExistence type="predicted"/>
<keyword evidence="1" id="KW-0812">Transmembrane</keyword>
<sequence>MAVTKQPSIVFIAIKLLVHGIFLVAGEKDSIFNHIIREEPLIVAETSGVVLIRIGKYFEVDDVFAIAMSVPIIEHMCPLISMELSNKIVMCQKYHARLLDLSQSHHQRGTLSSDNWSEAETHNRSKRLLPLILGFVGVIGAMVGGGIGVYNSVTNQKLSDRMDQLQNRMLDFSQKFATVQGSLYDVTQTTVQLAKKFEQSEFNSQQLEKTLTGVLFAVKNLQDVNDEQIRDNINKKIERCYERLKSSMNRITKNDLNFDFLTMSEQNELIEMAYAKLNDSVPSIQESKSTFITRMLFAQSVQFEPLNESVAASNVSKFVTQQMGNLVFISYFSKLKTSGNVNTQIYSIITLPHFYGRKPVEIYSLPKLFAIGEDGSYMEWLEQLDANNCNYGIYTVCRNPPVIHNRIQNECLEEIVAGKGVQKCYTKPSSYSSPYVVRITPGILAISTNKNLSCVINSIDWHHIKDLGIVNLGCEEILTCEGNITFTGGKRYNNIKPYILKTFSDEITRVSDRIKLVNVSMPKLYPHTGAMDIINSLEDQLVIQQHNMLNWNIGPVQLKPQHTIPIIIAVGVIAFIGVAALIYFFKYRCSSSAQSPIVQLTNIPAQPNYQPSTTLHEINDELMRLYLSKIGNYNPNIAN</sequence>
<dbReference type="Proteomes" id="UP000677228">
    <property type="component" value="Unassembled WGS sequence"/>
</dbReference>
<dbReference type="Proteomes" id="UP000682733">
    <property type="component" value="Unassembled WGS sequence"/>
</dbReference>
<name>A0A8S2I242_9BILA</name>
<accession>A0A8S2I242</accession>
<comment type="caution">
    <text evidence="3">The sequence shown here is derived from an EMBL/GenBank/DDBJ whole genome shotgun (WGS) entry which is preliminary data.</text>
</comment>
<evidence type="ECO:0000313" key="3">
    <source>
        <dbReference type="EMBL" id="CAF3710351.1"/>
    </source>
</evidence>
<evidence type="ECO:0000313" key="2">
    <source>
        <dbReference type="EMBL" id="CAF0934437.1"/>
    </source>
</evidence>
<gene>
    <name evidence="2" type="ORF">OVA965_LOCUS11307</name>
    <name evidence="3" type="ORF">TMI583_LOCUS11303</name>
</gene>
<evidence type="ECO:0000256" key="1">
    <source>
        <dbReference type="SAM" id="Phobius"/>
    </source>
</evidence>
<keyword evidence="1" id="KW-1133">Transmembrane helix</keyword>
<reference evidence="3" key="1">
    <citation type="submission" date="2021-02" db="EMBL/GenBank/DDBJ databases">
        <authorList>
            <person name="Nowell W R."/>
        </authorList>
    </citation>
    <scope>NUCLEOTIDE SEQUENCE</scope>
</reference>
<dbReference type="EMBL" id="CAJOBA010004342">
    <property type="protein sequence ID" value="CAF3710351.1"/>
    <property type="molecule type" value="Genomic_DNA"/>
</dbReference>
<protein>
    <submittedName>
        <fullName evidence="3">Uncharacterized protein</fullName>
    </submittedName>
</protein>
<dbReference type="EMBL" id="CAJNOK010004340">
    <property type="protein sequence ID" value="CAF0934437.1"/>
    <property type="molecule type" value="Genomic_DNA"/>
</dbReference>
<feature type="transmembrane region" description="Helical" evidence="1">
    <location>
        <begin position="564"/>
        <end position="585"/>
    </location>
</feature>
<evidence type="ECO:0000313" key="4">
    <source>
        <dbReference type="Proteomes" id="UP000682733"/>
    </source>
</evidence>
<dbReference type="AlphaFoldDB" id="A0A8S2I242"/>
<feature type="transmembrane region" description="Helical" evidence="1">
    <location>
        <begin position="6"/>
        <end position="25"/>
    </location>
</feature>